<dbReference type="EMBL" id="CACVKT020007119">
    <property type="protein sequence ID" value="CAC5405482.1"/>
    <property type="molecule type" value="Genomic_DNA"/>
</dbReference>
<reference evidence="2 3" key="1">
    <citation type="submission" date="2020-06" db="EMBL/GenBank/DDBJ databases">
        <authorList>
            <person name="Li R."/>
            <person name="Bekaert M."/>
        </authorList>
    </citation>
    <scope>NUCLEOTIDE SEQUENCE [LARGE SCALE GENOMIC DNA]</scope>
    <source>
        <strain evidence="3">wild</strain>
    </source>
</reference>
<organism evidence="2 3">
    <name type="scientific">Mytilus coruscus</name>
    <name type="common">Sea mussel</name>
    <dbReference type="NCBI Taxonomy" id="42192"/>
    <lineage>
        <taxon>Eukaryota</taxon>
        <taxon>Metazoa</taxon>
        <taxon>Spiralia</taxon>
        <taxon>Lophotrochozoa</taxon>
        <taxon>Mollusca</taxon>
        <taxon>Bivalvia</taxon>
        <taxon>Autobranchia</taxon>
        <taxon>Pteriomorphia</taxon>
        <taxon>Mytilida</taxon>
        <taxon>Mytiloidea</taxon>
        <taxon>Mytilidae</taxon>
        <taxon>Mytilinae</taxon>
        <taxon>Mytilus</taxon>
    </lineage>
</organism>
<evidence type="ECO:0000256" key="1">
    <source>
        <dbReference type="SAM" id="SignalP"/>
    </source>
</evidence>
<feature type="chain" id="PRO_5026838910" evidence="1">
    <location>
        <begin position="17"/>
        <end position="359"/>
    </location>
</feature>
<accession>A0A6J8DDN3</accession>
<proteinExistence type="predicted"/>
<protein>
    <submittedName>
        <fullName evidence="2">Uncharacterized protein</fullName>
    </submittedName>
</protein>
<dbReference type="AlphaFoldDB" id="A0A6J8DDN3"/>
<dbReference type="Proteomes" id="UP000507470">
    <property type="component" value="Unassembled WGS sequence"/>
</dbReference>
<name>A0A6J8DDN3_MYTCO</name>
<dbReference type="OrthoDB" id="6073733at2759"/>
<evidence type="ECO:0000313" key="2">
    <source>
        <dbReference type="EMBL" id="CAC5405482.1"/>
    </source>
</evidence>
<keyword evidence="1" id="KW-0732">Signal</keyword>
<sequence length="359" mass="42773">MWRIFWLVILFQGAISYDKDDLKRTNIDGEHNYLHKGQTNYMHRKQMNGFGVKVTKRAVIYHGFYYRNLCGRTRFYHEFNVCKKDKMAVINCLTLLSERGLLGRREILINGVHGLGIRFLPGGLVYTQVYYEFKPGYRKSRVKRRMKYCIHKNGQTSVCLTKLQQQGLIGPGQVFRRLVVYKIKKVKGRKLSTKGHLKAVIKHHIRPISLKFKNGRLIHGGKEYRLRCTQRHFFRVWRRCIHRYFHENVCFRRMKILKIFIPYAEGYYGDEERINHSIKSVDEYLRQLVMLAKRHAKKKIDSKNVYSNTMSADGSNVHRTYVHTENKTKRKQHFKVFKHTADKMHQEIGENHGYESNEE</sequence>
<evidence type="ECO:0000313" key="3">
    <source>
        <dbReference type="Proteomes" id="UP000507470"/>
    </source>
</evidence>
<keyword evidence="3" id="KW-1185">Reference proteome</keyword>
<gene>
    <name evidence="2" type="ORF">MCOR_39166</name>
</gene>
<feature type="signal peptide" evidence="1">
    <location>
        <begin position="1"/>
        <end position="16"/>
    </location>
</feature>